<protein>
    <recommendedName>
        <fullName evidence="1">AB hydrolase-1 domain-containing protein</fullName>
    </recommendedName>
</protein>
<dbReference type="Gene3D" id="3.40.50.1820">
    <property type="entry name" value="alpha/beta hydrolase"/>
    <property type="match status" value="1"/>
</dbReference>
<dbReference type="InterPro" id="IPR029058">
    <property type="entry name" value="AB_hydrolase_fold"/>
</dbReference>
<feature type="domain" description="AB hydrolase-1" evidence="1">
    <location>
        <begin position="12"/>
        <end position="228"/>
    </location>
</feature>
<gene>
    <name evidence="2" type="ORF">GCM10010211_76370</name>
</gene>
<evidence type="ECO:0000313" key="2">
    <source>
        <dbReference type="EMBL" id="GGU97824.1"/>
    </source>
</evidence>
<dbReference type="Proteomes" id="UP000654471">
    <property type="component" value="Unassembled WGS sequence"/>
</dbReference>
<sequence length="235" mass="24732">MSGDADPTRPTLLLVHGAWHGAWCWAKLETELAARGWTSRAVDLPSAVRAAPSAGPLPGVLDDADVIREAIAAIAGPVAVVAHSYGGIPVTQATAGAANVTHLVYLAAYQLDTQENLLSFRGEFEPELVVEEGLVQPTAHLAADLYGDVPEHEAAAAAAQLVPHSARCATEQVTQVGWHSRPSSYIVCDRDRMVPPAQQEKMAARANTTYHLASGHSPFLSVPGELAALLTQIVG</sequence>
<dbReference type="EMBL" id="BMRP01000057">
    <property type="protein sequence ID" value="GGU97824.1"/>
    <property type="molecule type" value="Genomic_DNA"/>
</dbReference>
<dbReference type="SUPFAM" id="SSF53474">
    <property type="entry name" value="alpha/beta-Hydrolases"/>
    <property type="match status" value="1"/>
</dbReference>
<accession>A0ABQ2VPC8</accession>
<proteinExistence type="predicted"/>
<dbReference type="Pfam" id="PF12697">
    <property type="entry name" value="Abhydrolase_6"/>
    <property type="match status" value="1"/>
</dbReference>
<evidence type="ECO:0000259" key="1">
    <source>
        <dbReference type="Pfam" id="PF12697"/>
    </source>
</evidence>
<organism evidence="2 3">
    <name type="scientific">Streptomyces albospinus</name>
    <dbReference type="NCBI Taxonomy" id="285515"/>
    <lineage>
        <taxon>Bacteria</taxon>
        <taxon>Bacillati</taxon>
        <taxon>Actinomycetota</taxon>
        <taxon>Actinomycetes</taxon>
        <taxon>Kitasatosporales</taxon>
        <taxon>Streptomycetaceae</taxon>
        <taxon>Streptomyces</taxon>
    </lineage>
</organism>
<name>A0ABQ2VPC8_9ACTN</name>
<dbReference type="PANTHER" id="PTHR37017">
    <property type="entry name" value="AB HYDROLASE-1 DOMAIN-CONTAINING PROTEIN-RELATED"/>
    <property type="match status" value="1"/>
</dbReference>
<evidence type="ECO:0000313" key="3">
    <source>
        <dbReference type="Proteomes" id="UP000654471"/>
    </source>
</evidence>
<dbReference type="PANTHER" id="PTHR37017:SF11">
    <property type="entry name" value="ESTERASE_LIPASE_THIOESTERASE DOMAIN-CONTAINING PROTEIN"/>
    <property type="match status" value="1"/>
</dbReference>
<reference evidence="3" key="1">
    <citation type="journal article" date="2019" name="Int. J. Syst. Evol. Microbiol.">
        <title>The Global Catalogue of Microorganisms (GCM) 10K type strain sequencing project: providing services to taxonomists for standard genome sequencing and annotation.</title>
        <authorList>
            <consortium name="The Broad Institute Genomics Platform"/>
            <consortium name="The Broad Institute Genome Sequencing Center for Infectious Disease"/>
            <person name="Wu L."/>
            <person name="Ma J."/>
        </authorList>
    </citation>
    <scope>NUCLEOTIDE SEQUENCE [LARGE SCALE GENOMIC DNA]</scope>
    <source>
        <strain evidence="3">JCM 3399</strain>
    </source>
</reference>
<keyword evidence="3" id="KW-1185">Reference proteome</keyword>
<dbReference type="RefSeq" id="WP_189308005.1">
    <property type="nucleotide sequence ID" value="NZ_BMRP01000057.1"/>
</dbReference>
<dbReference type="InterPro" id="IPR000073">
    <property type="entry name" value="AB_hydrolase_1"/>
</dbReference>
<dbReference type="InterPro" id="IPR052897">
    <property type="entry name" value="Sec-Metab_Biosynth_Hydrolase"/>
</dbReference>
<comment type="caution">
    <text evidence="2">The sequence shown here is derived from an EMBL/GenBank/DDBJ whole genome shotgun (WGS) entry which is preliminary data.</text>
</comment>